<reference evidence="1 2" key="1">
    <citation type="submission" date="2017-04" db="EMBL/GenBank/DDBJ databases">
        <title>Whole Genome Sequence of 1,4-Dioxane Degrading Bacterium Mycobacterium dioxanotrophicus PH-06.</title>
        <authorList>
            <person name="He Y."/>
        </authorList>
    </citation>
    <scope>NUCLEOTIDE SEQUENCE [LARGE SCALE GENOMIC DNA]</scope>
    <source>
        <strain evidence="1 2">PH-06</strain>
    </source>
</reference>
<gene>
    <name evidence="1" type="ORF">BTO20_30330</name>
</gene>
<accession>A0A1Y0CAZ3</accession>
<evidence type="ECO:0000313" key="1">
    <source>
        <dbReference type="EMBL" id="ART72282.1"/>
    </source>
</evidence>
<name>A0A1Y0CAZ3_9MYCO</name>
<proteinExistence type="predicted"/>
<dbReference type="Proteomes" id="UP000195331">
    <property type="component" value="Chromosome"/>
</dbReference>
<dbReference type="AlphaFoldDB" id="A0A1Y0CAZ3"/>
<keyword evidence="2" id="KW-1185">Reference proteome</keyword>
<sequence>MRLTGAESSESLTHEGDWFDILPSGVLVLHYGDGIKSSDYFAPHAWEYVSSPMAPGERGDYDVRDSIL</sequence>
<dbReference type="EMBL" id="CP020809">
    <property type="protein sequence ID" value="ART72282.1"/>
    <property type="molecule type" value="Genomic_DNA"/>
</dbReference>
<protein>
    <submittedName>
        <fullName evidence="1">Uncharacterized protein</fullName>
    </submittedName>
</protein>
<dbReference type="KEGG" id="mdx:BTO20_30330"/>
<organism evidence="1 2">
    <name type="scientific">Mycobacterium dioxanotrophicus</name>
    <dbReference type="NCBI Taxonomy" id="482462"/>
    <lineage>
        <taxon>Bacteria</taxon>
        <taxon>Bacillati</taxon>
        <taxon>Actinomycetota</taxon>
        <taxon>Actinomycetes</taxon>
        <taxon>Mycobacteriales</taxon>
        <taxon>Mycobacteriaceae</taxon>
        <taxon>Mycobacterium</taxon>
    </lineage>
</organism>
<evidence type="ECO:0000313" key="2">
    <source>
        <dbReference type="Proteomes" id="UP000195331"/>
    </source>
</evidence>